<evidence type="ECO:0000313" key="1">
    <source>
        <dbReference type="EMBL" id="GJH15716.1"/>
    </source>
</evidence>
<accession>A0ACB5QL96</accession>
<reference evidence="1" key="1">
    <citation type="submission" date="2021-09" db="EMBL/GenBank/DDBJ databases">
        <title>Isolation and characterization of 3-chlorobenzoate degrading bacteria from soils in Shizuoka.</title>
        <authorList>
            <person name="Ifat A."/>
            <person name="Ogawa N."/>
            <person name="Kimbara K."/>
            <person name="Moriuchi R."/>
            <person name="Dohra H."/>
            <person name="Shintani M."/>
        </authorList>
    </citation>
    <scope>NUCLEOTIDE SEQUENCE</scope>
    <source>
        <strain evidence="1">19CS2-2</strain>
    </source>
</reference>
<dbReference type="Proteomes" id="UP001055013">
    <property type="component" value="Unassembled WGS sequence"/>
</dbReference>
<dbReference type="EMBL" id="BPUR01000002">
    <property type="protein sequence ID" value="GJH15716.1"/>
    <property type="molecule type" value="Genomic_DNA"/>
</dbReference>
<gene>
    <name evidence="1" type="ORF">CBA19CS22_04260</name>
</gene>
<proteinExistence type="predicted"/>
<name>A0ACB5QL96_9BURK</name>
<protein>
    <submittedName>
        <fullName evidence="1">Uncharacterized protein</fullName>
    </submittedName>
</protein>
<organism evidence="1 2">
    <name type="scientific">Caballeronia novacaledonica</name>
    <dbReference type="NCBI Taxonomy" id="1544861"/>
    <lineage>
        <taxon>Bacteria</taxon>
        <taxon>Pseudomonadati</taxon>
        <taxon>Pseudomonadota</taxon>
        <taxon>Betaproteobacteria</taxon>
        <taxon>Burkholderiales</taxon>
        <taxon>Burkholderiaceae</taxon>
        <taxon>Caballeronia</taxon>
    </lineage>
</organism>
<keyword evidence="2" id="KW-1185">Reference proteome</keyword>
<comment type="caution">
    <text evidence="1">The sequence shown here is derived from an EMBL/GenBank/DDBJ whole genome shotgun (WGS) entry which is preliminary data.</text>
</comment>
<sequence length="54" mass="6116">MDLVFLSDDEISRVDKTSRRHAKIDDPNQDILARETDVRASSIDGKAFGIRIVE</sequence>
<evidence type="ECO:0000313" key="2">
    <source>
        <dbReference type="Proteomes" id="UP001055013"/>
    </source>
</evidence>